<dbReference type="AlphaFoldDB" id="A0A6M0JXC7"/>
<dbReference type="Pfam" id="PF00990">
    <property type="entry name" value="GGDEF"/>
    <property type="match status" value="1"/>
</dbReference>
<dbReference type="Gene3D" id="3.30.70.270">
    <property type="match status" value="1"/>
</dbReference>
<dbReference type="EMBL" id="JAAIJQ010000023">
    <property type="protein sequence ID" value="NEV62196.1"/>
    <property type="molecule type" value="Genomic_DNA"/>
</dbReference>
<feature type="transmembrane region" description="Helical" evidence="2">
    <location>
        <begin position="143"/>
        <end position="161"/>
    </location>
</feature>
<dbReference type="RefSeq" id="WP_164452667.1">
    <property type="nucleotide sequence ID" value="NZ_JAAIJQ010000023.1"/>
</dbReference>
<keyword evidence="2" id="KW-1133">Transmembrane helix</keyword>
<dbReference type="NCBIfam" id="TIGR00254">
    <property type="entry name" value="GGDEF"/>
    <property type="match status" value="1"/>
</dbReference>
<name>A0A6M0JXC7_9GAMM</name>
<organism evidence="4 5">
    <name type="scientific">Thiorhodococcus minor</name>
    <dbReference type="NCBI Taxonomy" id="57489"/>
    <lineage>
        <taxon>Bacteria</taxon>
        <taxon>Pseudomonadati</taxon>
        <taxon>Pseudomonadota</taxon>
        <taxon>Gammaproteobacteria</taxon>
        <taxon>Chromatiales</taxon>
        <taxon>Chromatiaceae</taxon>
        <taxon>Thiorhodococcus</taxon>
    </lineage>
</organism>
<sequence length="440" mass="47742">MSLQPRSAQDSSRPPAKGSAAGARGSSEPANALTERIRAERIALVYHNTRPALAGNILAALLAVLIILQRTPGVITAAWLTVMLAIAAARWLLKLARDRQAPERPLPPSVWARRLLVVVTINGFCWGVLGILLVGYASPLQTGFAPFIIGGMMAAAVATIGALRSLYLGFTLPMMACLIGAFVWRADPDSLIMAGFAIAFEITMLATAWQVSEIVNRDIQLKLENEGLVRSLTASNAQLGRSNRTLQREIEERRRAVARSEFLATHDALTGLPNRRLQKDRFDQMIARSGGTAAVLFIDLDKFKEVNDSMGHGAGDLLLRAVGIRLLDSLRHADSVCRHGGDEFLLLVGDAADHLTVAGVAARVIHALQEPIEIEGQAIKIGCSIGISLYPDDGEDFEHLVCRADKALYRAKRQGRGKYRFFTHDLDSTDSDARAAREAS</sequence>
<dbReference type="InterPro" id="IPR052163">
    <property type="entry name" value="DGC-Regulatory_Protein"/>
</dbReference>
<gene>
    <name evidence="4" type="ORF">G3446_09885</name>
</gene>
<dbReference type="PANTHER" id="PTHR46663">
    <property type="entry name" value="DIGUANYLATE CYCLASE DGCT-RELATED"/>
    <property type="match status" value="1"/>
</dbReference>
<feature type="compositionally biased region" description="Polar residues" evidence="1">
    <location>
        <begin position="1"/>
        <end position="10"/>
    </location>
</feature>
<keyword evidence="2" id="KW-0472">Membrane</keyword>
<dbReference type="InterPro" id="IPR029787">
    <property type="entry name" value="Nucleotide_cyclase"/>
</dbReference>
<evidence type="ECO:0000313" key="4">
    <source>
        <dbReference type="EMBL" id="NEV62196.1"/>
    </source>
</evidence>
<evidence type="ECO:0000256" key="2">
    <source>
        <dbReference type="SAM" id="Phobius"/>
    </source>
</evidence>
<feature type="transmembrane region" description="Helical" evidence="2">
    <location>
        <begin position="114"/>
        <end position="137"/>
    </location>
</feature>
<feature type="transmembrane region" description="Helical" evidence="2">
    <location>
        <begin position="190"/>
        <end position="212"/>
    </location>
</feature>
<dbReference type="Proteomes" id="UP000483379">
    <property type="component" value="Unassembled WGS sequence"/>
</dbReference>
<dbReference type="CDD" id="cd01949">
    <property type="entry name" value="GGDEF"/>
    <property type="match status" value="1"/>
</dbReference>
<proteinExistence type="predicted"/>
<dbReference type="InterPro" id="IPR000160">
    <property type="entry name" value="GGDEF_dom"/>
</dbReference>
<feature type="compositionally biased region" description="Low complexity" evidence="1">
    <location>
        <begin position="11"/>
        <end position="30"/>
    </location>
</feature>
<feature type="transmembrane region" description="Helical" evidence="2">
    <location>
        <begin position="74"/>
        <end position="93"/>
    </location>
</feature>
<keyword evidence="5" id="KW-1185">Reference proteome</keyword>
<protein>
    <submittedName>
        <fullName evidence="4">Diguanylate cyclase</fullName>
    </submittedName>
</protein>
<feature type="transmembrane region" description="Helical" evidence="2">
    <location>
        <begin position="51"/>
        <end position="68"/>
    </location>
</feature>
<comment type="caution">
    <text evidence="4">The sequence shown here is derived from an EMBL/GenBank/DDBJ whole genome shotgun (WGS) entry which is preliminary data.</text>
</comment>
<keyword evidence="2" id="KW-0812">Transmembrane</keyword>
<dbReference type="SMART" id="SM00267">
    <property type="entry name" value="GGDEF"/>
    <property type="match status" value="1"/>
</dbReference>
<feature type="domain" description="GGDEF" evidence="3">
    <location>
        <begin position="291"/>
        <end position="424"/>
    </location>
</feature>
<accession>A0A6M0JXC7</accession>
<evidence type="ECO:0000259" key="3">
    <source>
        <dbReference type="PROSITE" id="PS50887"/>
    </source>
</evidence>
<reference evidence="4 5" key="1">
    <citation type="submission" date="2020-02" db="EMBL/GenBank/DDBJ databases">
        <title>Genome sequences of Thiorhodococcus mannitoliphagus and Thiorhodococcus minor, purple sulfur photosynthetic bacteria in the gammaproteobacterial family, Chromatiaceae.</title>
        <authorList>
            <person name="Aviles F.A."/>
            <person name="Meyer T.E."/>
            <person name="Kyndt J.A."/>
        </authorList>
    </citation>
    <scope>NUCLEOTIDE SEQUENCE [LARGE SCALE GENOMIC DNA]</scope>
    <source>
        <strain evidence="4 5">DSM 11518</strain>
    </source>
</reference>
<evidence type="ECO:0000313" key="5">
    <source>
        <dbReference type="Proteomes" id="UP000483379"/>
    </source>
</evidence>
<dbReference type="PANTHER" id="PTHR46663:SF2">
    <property type="entry name" value="GGDEF DOMAIN-CONTAINING PROTEIN"/>
    <property type="match status" value="1"/>
</dbReference>
<evidence type="ECO:0000256" key="1">
    <source>
        <dbReference type="SAM" id="MobiDB-lite"/>
    </source>
</evidence>
<dbReference type="PROSITE" id="PS50887">
    <property type="entry name" value="GGDEF"/>
    <property type="match status" value="1"/>
</dbReference>
<feature type="region of interest" description="Disordered" evidence="1">
    <location>
        <begin position="1"/>
        <end position="30"/>
    </location>
</feature>
<dbReference type="SUPFAM" id="SSF55073">
    <property type="entry name" value="Nucleotide cyclase"/>
    <property type="match status" value="1"/>
</dbReference>
<dbReference type="InterPro" id="IPR043128">
    <property type="entry name" value="Rev_trsase/Diguanyl_cyclase"/>
</dbReference>